<evidence type="ECO:0000256" key="4">
    <source>
        <dbReference type="ARBA" id="ARBA00022840"/>
    </source>
</evidence>
<keyword evidence="5" id="KW-0092">Biotin</keyword>
<dbReference type="EMBL" id="CP151502">
    <property type="protein sequence ID" value="WZN60183.1"/>
    <property type="molecule type" value="Genomic_DNA"/>
</dbReference>
<evidence type="ECO:0000256" key="1">
    <source>
        <dbReference type="ARBA" id="ARBA00001953"/>
    </source>
</evidence>
<dbReference type="InterPro" id="IPR001882">
    <property type="entry name" value="Biotin_BS"/>
</dbReference>
<dbReference type="InterPro" id="IPR011764">
    <property type="entry name" value="Biotin_carboxylation_dom"/>
</dbReference>
<dbReference type="PROSITE" id="PS00866">
    <property type="entry name" value="CPSASE_1"/>
    <property type="match status" value="1"/>
</dbReference>
<evidence type="ECO:0000313" key="11">
    <source>
        <dbReference type="Proteomes" id="UP001472866"/>
    </source>
</evidence>
<dbReference type="Pfam" id="PF02785">
    <property type="entry name" value="Biotin_carb_C"/>
    <property type="match status" value="1"/>
</dbReference>
<dbReference type="InterPro" id="IPR005481">
    <property type="entry name" value="BC-like_N"/>
</dbReference>
<accession>A0AAX4P293</accession>
<dbReference type="Proteomes" id="UP001472866">
    <property type="component" value="Chromosome 02"/>
</dbReference>
<dbReference type="InterPro" id="IPR005482">
    <property type="entry name" value="Biotin_COase_C"/>
</dbReference>
<keyword evidence="3 6" id="KW-0547">Nucleotide-binding</keyword>
<dbReference type="PROSITE" id="PS00867">
    <property type="entry name" value="CPSASE_2"/>
    <property type="match status" value="1"/>
</dbReference>
<feature type="domain" description="Lipoyl-binding" evidence="7">
    <location>
        <begin position="593"/>
        <end position="669"/>
    </location>
</feature>
<dbReference type="InterPro" id="IPR050856">
    <property type="entry name" value="Biotin_carboxylase_complex"/>
</dbReference>
<dbReference type="GO" id="GO:0005739">
    <property type="term" value="C:mitochondrion"/>
    <property type="evidence" value="ECO:0007669"/>
    <property type="project" value="TreeGrafter"/>
</dbReference>
<dbReference type="InterPro" id="IPR016185">
    <property type="entry name" value="PreATP-grasp_dom_sf"/>
</dbReference>
<dbReference type="SUPFAM" id="SSF51246">
    <property type="entry name" value="Rudiment single hybrid motif"/>
    <property type="match status" value="1"/>
</dbReference>
<keyword evidence="11" id="KW-1185">Reference proteome</keyword>
<name>A0AAX4P293_9CHLO</name>
<feature type="domain" description="Biotin carboxylation" evidence="9">
    <location>
        <begin position="6"/>
        <end position="459"/>
    </location>
</feature>
<dbReference type="Pfam" id="PF00289">
    <property type="entry name" value="Biotin_carb_N"/>
    <property type="match status" value="1"/>
</dbReference>
<dbReference type="GO" id="GO:0046872">
    <property type="term" value="F:metal ion binding"/>
    <property type="evidence" value="ECO:0007669"/>
    <property type="project" value="InterPro"/>
</dbReference>
<dbReference type="PROSITE" id="PS50975">
    <property type="entry name" value="ATP_GRASP"/>
    <property type="match status" value="1"/>
</dbReference>
<proteinExistence type="predicted"/>
<evidence type="ECO:0000256" key="6">
    <source>
        <dbReference type="PROSITE-ProRule" id="PRU00409"/>
    </source>
</evidence>
<evidence type="ECO:0000313" key="10">
    <source>
        <dbReference type="EMBL" id="WZN60183.1"/>
    </source>
</evidence>
<dbReference type="Pfam" id="PF00364">
    <property type="entry name" value="Biotin_lipoyl"/>
    <property type="match status" value="1"/>
</dbReference>
<dbReference type="PROSITE" id="PS00188">
    <property type="entry name" value="BIOTIN"/>
    <property type="match status" value="1"/>
</dbReference>
<dbReference type="Gene3D" id="3.30.470.20">
    <property type="entry name" value="ATP-grasp fold, B domain"/>
    <property type="match status" value="1"/>
</dbReference>
<keyword evidence="2" id="KW-0436">Ligase</keyword>
<organism evidence="10 11">
    <name type="scientific">Chloropicon roscoffensis</name>
    <dbReference type="NCBI Taxonomy" id="1461544"/>
    <lineage>
        <taxon>Eukaryota</taxon>
        <taxon>Viridiplantae</taxon>
        <taxon>Chlorophyta</taxon>
        <taxon>Chloropicophyceae</taxon>
        <taxon>Chloropicales</taxon>
        <taxon>Chloropicaceae</taxon>
        <taxon>Chloropicon</taxon>
    </lineage>
</organism>
<dbReference type="CDD" id="cd06850">
    <property type="entry name" value="biotinyl_domain"/>
    <property type="match status" value="1"/>
</dbReference>
<dbReference type="Gene3D" id="2.40.50.100">
    <property type="match status" value="1"/>
</dbReference>
<dbReference type="PROSITE" id="PS50979">
    <property type="entry name" value="BC"/>
    <property type="match status" value="1"/>
</dbReference>
<dbReference type="PROSITE" id="PS50968">
    <property type="entry name" value="BIOTINYL_LIPOYL"/>
    <property type="match status" value="1"/>
</dbReference>
<evidence type="ECO:0000259" key="9">
    <source>
        <dbReference type="PROSITE" id="PS50979"/>
    </source>
</evidence>
<feature type="domain" description="ATP-grasp" evidence="8">
    <location>
        <begin position="125"/>
        <end position="323"/>
    </location>
</feature>
<reference evidence="10 11" key="1">
    <citation type="submission" date="2024-03" db="EMBL/GenBank/DDBJ databases">
        <title>Complete genome sequence of the green alga Chloropicon roscoffensis RCC1871.</title>
        <authorList>
            <person name="Lemieux C."/>
            <person name="Pombert J.-F."/>
            <person name="Otis C."/>
            <person name="Turmel M."/>
        </authorList>
    </citation>
    <scope>NUCLEOTIDE SEQUENCE [LARGE SCALE GENOMIC DNA]</scope>
    <source>
        <strain evidence="10 11">RCC1871</strain>
    </source>
</reference>
<dbReference type="GO" id="GO:0005524">
    <property type="term" value="F:ATP binding"/>
    <property type="evidence" value="ECO:0007669"/>
    <property type="project" value="UniProtKB-UniRule"/>
</dbReference>
<dbReference type="SUPFAM" id="SSF56059">
    <property type="entry name" value="Glutathione synthetase ATP-binding domain-like"/>
    <property type="match status" value="1"/>
</dbReference>
<sequence>MNQIGAVKKLLIANRGEIACRIMKTARRLGVPTVAVYSKADEYAKHVTYADEAFYIGAAAAKDSYLRKDKIIDIARRAGATHIHPGYGFLSENTDFAQDCATNGIKFVGPPASAIRAMGDKIESKVIMEKAGVPLVPGYHGADQSLETLVEECKKIGFPVLVKAALGGGGKGMKVATCEEECVDAIQSAQREALSSFSDQRVLLEKYVGSPRHIEVQVLADSHGKVLHFYERDCSVQRRHQKIVEEAPAFGISKEFQAALHRSAIEAARAVGYENAGTVEFLVDADTWEFYFMEMNTRLQVEHPVSESVTNVDLVELQLRVAAGEELPLSQEDVKCDGHAVEVRLYAENPKKDFLPATGDLLRLRVPEGTREFELTDGVRVDSGVREGDSVTDYYDPMIAKMITKGEDRADAMGKMRRALGDLHIADLPNNVSFLRDILKHDKFLEGDFDTNFIPKHSSELFEEPSGEEKGRRAALALALRCALEQSGSKDSAWGRSDGFRGAGLSYVRQIEVGLEDEEVEEVEVEYLRQGGGVRMVDGGEVARILSLSSGSEFEAEVGGEMIRGEVVMSPGSIHVWTASGERFIASFPSPDHEDVEDGSSSVTSPMPGRVVQVFKKDGDEVKKGDPILAIEAMKMELLVSATTTGVLSGLKVSKDSKVGEGAVLAYIVDPAAAA</sequence>
<dbReference type="InterPro" id="IPR005479">
    <property type="entry name" value="CPAse_ATP-bd"/>
</dbReference>
<evidence type="ECO:0000259" key="7">
    <source>
        <dbReference type="PROSITE" id="PS50968"/>
    </source>
</evidence>
<evidence type="ECO:0000256" key="5">
    <source>
        <dbReference type="ARBA" id="ARBA00023267"/>
    </source>
</evidence>
<dbReference type="PANTHER" id="PTHR18866">
    <property type="entry name" value="CARBOXYLASE:PYRUVATE/ACETYL-COA/PROPIONYL-COA CARBOXYLASE"/>
    <property type="match status" value="1"/>
</dbReference>
<dbReference type="Pfam" id="PF02786">
    <property type="entry name" value="CPSase_L_D2"/>
    <property type="match status" value="1"/>
</dbReference>
<dbReference type="AlphaFoldDB" id="A0AAX4P293"/>
<dbReference type="SUPFAM" id="SSF51230">
    <property type="entry name" value="Single hybrid motif"/>
    <property type="match status" value="1"/>
</dbReference>
<evidence type="ECO:0000256" key="2">
    <source>
        <dbReference type="ARBA" id="ARBA00022598"/>
    </source>
</evidence>
<evidence type="ECO:0000256" key="3">
    <source>
        <dbReference type="ARBA" id="ARBA00022741"/>
    </source>
</evidence>
<evidence type="ECO:0000259" key="8">
    <source>
        <dbReference type="PROSITE" id="PS50975"/>
    </source>
</evidence>
<dbReference type="InterPro" id="IPR011761">
    <property type="entry name" value="ATP-grasp"/>
</dbReference>
<dbReference type="InterPro" id="IPR011054">
    <property type="entry name" value="Rudment_hybrid_motif"/>
</dbReference>
<keyword evidence="4 6" id="KW-0067">ATP-binding</keyword>
<protein>
    <submittedName>
        <fullName evidence="10">Subunit alpha of methylcrotonoyl-CoA carboxylase</fullName>
    </submittedName>
</protein>
<comment type="cofactor">
    <cofactor evidence="1">
        <name>biotin</name>
        <dbReference type="ChEBI" id="CHEBI:57586"/>
    </cofactor>
</comment>
<gene>
    <name evidence="10" type="ORF">HKI87_02g17120</name>
</gene>
<dbReference type="SUPFAM" id="SSF52440">
    <property type="entry name" value="PreATP-grasp domain"/>
    <property type="match status" value="1"/>
</dbReference>
<dbReference type="FunFam" id="3.30.470.20:FF:000028">
    <property type="entry name" value="Methylcrotonoyl-CoA carboxylase subunit alpha, mitochondrial"/>
    <property type="match status" value="1"/>
</dbReference>
<dbReference type="GO" id="GO:0004485">
    <property type="term" value="F:methylcrotonoyl-CoA carboxylase activity"/>
    <property type="evidence" value="ECO:0007669"/>
    <property type="project" value="TreeGrafter"/>
</dbReference>
<dbReference type="InterPro" id="IPR011053">
    <property type="entry name" value="Single_hybrid_motif"/>
</dbReference>
<dbReference type="FunFam" id="3.30.1490.20:FF:000003">
    <property type="entry name" value="acetyl-CoA carboxylase isoform X1"/>
    <property type="match status" value="1"/>
</dbReference>
<dbReference type="InterPro" id="IPR000089">
    <property type="entry name" value="Biotin_lipoyl"/>
</dbReference>
<dbReference type="PANTHER" id="PTHR18866:SF33">
    <property type="entry name" value="METHYLCROTONOYL-COA CARBOXYLASE SUBUNIT ALPHA, MITOCHONDRIAL-RELATED"/>
    <property type="match status" value="1"/>
</dbReference>
<dbReference type="SMART" id="SM00878">
    <property type="entry name" value="Biotin_carb_C"/>
    <property type="match status" value="1"/>
</dbReference>
<dbReference type="FunFam" id="3.40.50.20:FF:000010">
    <property type="entry name" value="Propionyl-CoA carboxylase subunit alpha"/>
    <property type="match status" value="1"/>
</dbReference>